<accession>A0A9D4QXB4</accession>
<proteinExistence type="predicted"/>
<reference evidence="1" key="2">
    <citation type="submission" date="2020-11" db="EMBL/GenBank/DDBJ databases">
        <authorList>
            <person name="McCartney M.A."/>
            <person name="Auch B."/>
            <person name="Kono T."/>
            <person name="Mallez S."/>
            <person name="Becker A."/>
            <person name="Gohl D.M."/>
            <person name="Silverstein K.A.T."/>
            <person name="Koren S."/>
            <person name="Bechman K.B."/>
            <person name="Herman A."/>
            <person name="Abrahante J.E."/>
            <person name="Garbe J."/>
        </authorList>
    </citation>
    <scope>NUCLEOTIDE SEQUENCE</scope>
    <source>
        <strain evidence="1">Duluth1</strain>
        <tissue evidence="1">Whole animal</tissue>
    </source>
</reference>
<name>A0A9D4QXB4_DREPO</name>
<dbReference type="EMBL" id="JAIWYP010000003">
    <property type="protein sequence ID" value="KAH3846373.1"/>
    <property type="molecule type" value="Genomic_DNA"/>
</dbReference>
<evidence type="ECO:0000313" key="1">
    <source>
        <dbReference type="EMBL" id="KAH3846373.1"/>
    </source>
</evidence>
<keyword evidence="2" id="KW-1185">Reference proteome</keyword>
<protein>
    <submittedName>
        <fullName evidence="1">Uncharacterized protein</fullName>
    </submittedName>
</protein>
<dbReference type="Proteomes" id="UP000828390">
    <property type="component" value="Unassembled WGS sequence"/>
</dbReference>
<sequence length="141" mass="16037">MVVLPKFVSLRSAHDDPNDLQIPTTSSYLKRSLPIDDSFPNALFAVDNYHLLRADRTASGGGVMAYLRSDIAGDRPLDLDMDVSSLFLGSFRFKRDEALEFSTAKLQRPIELQLLPKFGQRMELRELRLFLLFRSNIASFI</sequence>
<organism evidence="1 2">
    <name type="scientific">Dreissena polymorpha</name>
    <name type="common">Zebra mussel</name>
    <name type="synonym">Mytilus polymorpha</name>
    <dbReference type="NCBI Taxonomy" id="45954"/>
    <lineage>
        <taxon>Eukaryota</taxon>
        <taxon>Metazoa</taxon>
        <taxon>Spiralia</taxon>
        <taxon>Lophotrochozoa</taxon>
        <taxon>Mollusca</taxon>
        <taxon>Bivalvia</taxon>
        <taxon>Autobranchia</taxon>
        <taxon>Heteroconchia</taxon>
        <taxon>Euheterodonta</taxon>
        <taxon>Imparidentia</taxon>
        <taxon>Neoheterodontei</taxon>
        <taxon>Myida</taxon>
        <taxon>Dreissenoidea</taxon>
        <taxon>Dreissenidae</taxon>
        <taxon>Dreissena</taxon>
    </lineage>
</organism>
<comment type="caution">
    <text evidence="1">The sequence shown here is derived from an EMBL/GenBank/DDBJ whole genome shotgun (WGS) entry which is preliminary data.</text>
</comment>
<evidence type="ECO:0000313" key="2">
    <source>
        <dbReference type="Proteomes" id="UP000828390"/>
    </source>
</evidence>
<gene>
    <name evidence="1" type="ORF">DPMN_088674</name>
</gene>
<dbReference type="AlphaFoldDB" id="A0A9D4QXB4"/>
<reference evidence="1" key="1">
    <citation type="journal article" date="2019" name="bioRxiv">
        <title>The Genome of the Zebra Mussel, Dreissena polymorpha: A Resource for Invasive Species Research.</title>
        <authorList>
            <person name="McCartney M.A."/>
            <person name="Auch B."/>
            <person name="Kono T."/>
            <person name="Mallez S."/>
            <person name="Zhang Y."/>
            <person name="Obille A."/>
            <person name="Becker A."/>
            <person name="Abrahante J.E."/>
            <person name="Garbe J."/>
            <person name="Badalamenti J.P."/>
            <person name="Herman A."/>
            <person name="Mangelson H."/>
            <person name="Liachko I."/>
            <person name="Sullivan S."/>
            <person name="Sone E.D."/>
            <person name="Koren S."/>
            <person name="Silverstein K.A.T."/>
            <person name="Beckman K.B."/>
            <person name="Gohl D.M."/>
        </authorList>
    </citation>
    <scope>NUCLEOTIDE SEQUENCE</scope>
    <source>
        <strain evidence="1">Duluth1</strain>
        <tissue evidence="1">Whole animal</tissue>
    </source>
</reference>